<organism evidence="1 2">
    <name type="scientific">Fusarium equiseti</name>
    <name type="common">Fusarium scirpi</name>
    <dbReference type="NCBI Taxonomy" id="61235"/>
    <lineage>
        <taxon>Eukaryota</taxon>
        <taxon>Fungi</taxon>
        <taxon>Dikarya</taxon>
        <taxon>Ascomycota</taxon>
        <taxon>Pezizomycotina</taxon>
        <taxon>Sordariomycetes</taxon>
        <taxon>Hypocreomycetidae</taxon>
        <taxon>Hypocreales</taxon>
        <taxon>Nectriaceae</taxon>
        <taxon>Fusarium</taxon>
        <taxon>Fusarium incarnatum-equiseti species complex</taxon>
    </lineage>
</organism>
<dbReference type="EMBL" id="JAOQBH010000012">
    <property type="protein sequence ID" value="KAJ4127803.1"/>
    <property type="molecule type" value="Genomic_DNA"/>
</dbReference>
<proteinExistence type="predicted"/>
<name>A0ABQ8R5R0_FUSEQ</name>
<sequence>MVNASVAATTQALIDASEREILHHYVNRQFQAVVFTVKYSSAAGQTTTEIVERHLQEIDEPLVLAYWDRKGGRATTGLGKDEILKILDEMKRYWVVQWVGYPADEDGITCETKDVVAQKCPEAIIKWRKSLSREQLYRLQNFGIGIDPCDGIPGWVYQLPTIEHDCLTEEEKESLGIS</sequence>
<gene>
    <name evidence="1" type="ORF">NW768_008078</name>
</gene>
<dbReference type="Proteomes" id="UP001152024">
    <property type="component" value="Unassembled WGS sequence"/>
</dbReference>
<accession>A0ABQ8R5R0</accession>
<reference evidence="1" key="1">
    <citation type="submission" date="2022-09" db="EMBL/GenBank/DDBJ databases">
        <title>Fusarium specimens isolated from Avocado Roots.</title>
        <authorList>
            <person name="Stajich J."/>
            <person name="Roper C."/>
            <person name="Heimlech-Rivalta G."/>
        </authorList>
    </citation>
    <scope>NUCLEOTIDE SEQUENCE</scope>
    <source>
        <strain evidence="1">CF00095</strain>
    </source>
</reference>
<comment type="caution">
    <text evidence="1">The sequence shown here is derived from an EMBL/GenBank/DDBJ whole genome shotgun (WGS) entry which is preliminary data.</text>
</comment>
<protein>
    <submittedName>
        <fullName evidence="1">Uncharacterized protein</fullName>
    </submittedName>
</protein>
<evidence type="ECO:0000313" key="2">
    <source>
        <dbReference type="Proteomes" id="UP001152024"/>
    </source>
</evidence>
<keyword evidence="2" id="KW-1185">Reference proteome</keyword>
<evidence type="ECO:0000313" key="1">
    <source>
        <dbReference type="EMBL" id="KAJ4127803.1"/>
    </source>
</evidence>